<evidence type="ECO:0000313" key="3">
    <source>
        <dbReference type="Proteomes" id="UP001566331"/>
    </source>
</evidence>
<feature type="compositionally biased region" description="Low complexity" evidence="1">
    <location>
        <begin position="456"/>
        <end position="473"/>
    </location>
</feature>
<proteinExistence type="predicted"/>
<dbReference type="SUPFAM" id="SSF50630">
    <property type="entry name" value="Acid proteases"/>
    <property type="match status" value="2"/>
</dbReference>
<keyword evidence="2" id="KW-0378">Hydrolase</keyword>
<keyword evidence="2" id="KW-0645">Protease</keyword>
<gene>
    <name evidence="2" type="ORF">AB6713_07315</name>
</gene>
<dbReference type="GO" id="GO:0008233">
    <property type="term" value="F:peptidase activity"/>
    <property type="evidence" value="ECO:0007669"/>
    <property type="project" value="UniProtKB-KW"/>
</dbReference>
<reference evidence="2 3" key="1">
    <citation type="submission" date="2024-07" db="EMBL/GenBank/DDBJ databases">
        <title>Luteimonas salilacus sp. nov., isolated from the shore soil of Salt Lake in Tibet of China.</title>
        <authorList>
            <person name="Zhang X."/>
            <person name="Li A."/>
        </authorList>
    </citation>
    <scope>NUCLEOTIDE SEQUENCE [LARGE SCALE GENOMIC DNA]</scope>
    <source>
        <strain evidence="2 3">B3-2-R+30</strain>
    </source>
</reference>
<dbReference type="InterPro" id="IPR021109">
    <property type="entry name" value="Peptidase_aspartic_dom_sf"/>
</dbReference>
<feature type="region of interest" description="Disordered" evidence="1">
    <location>
        <begin position="454"/>
        <end position="473"/>
    </location>
</feature>
<dbReference type="InterPro" id="IPR034122">
    <property type="entry name" value="Retropepsin-like_bacterial"/>
</dbReference>
<dbReference type="Gene3D" id="2.40.70.10">
    <property type="entry name" value="Acid Proteases"/>
    <property type="match status" value="2"/>
</dbReference>
<keyword evidence="3" id="KW-1185">Reference proteome</keyword>
<name>A0ABV4HSR9_9GAMM</name>
<dbReference type="InterPro" id="IPR001969">
    <property type="entry name" value="Aspartic_peptidase_AS"/>
</dbReference>
<organism evidence="2 3">
    <name type="scientific">Luteimonas salinilitoris</name>
    <dbReference type="NCBI Taxonomy" id="3237697"/>
    <lineage>
        <taxon>Bacteria</taxon>
        <taxon>Pseudomonadati</taxon>
        <taxon>Pseudomonadota</taxon>
        <taxon>Gammaproteobacteria</taxon>
        <taxon>Lysobacterales</taxon>
        <taxon>Lysobacteraceae</taxon>
        <taxon>Luteimonas</taxon>
    </lineage>
</organism>
<dbReference type="RefSeq" id="WP_370563587.1">
    <property type="nucleotide sequence ID" value="NZ_JBFWIB010000004.1"/>
</dbReference>
<dbReference type="CDD" id="cd05483">
    <property type="entry name" value="retropepsin_like_bacteria"/>
    <property type="match status" value="1"/>
</dbReference>
<evidence type="ECO:0000313" key="2">
    <source>
        <dbReference type="EMBL" id="MEZ0474425.1"/>
    </source>
</evidence>
<evidence type="ECO:0000256" key="1">
    <source>
        <dbReference type="SAM" id="MobiDB-lite"/>
    </source>
</evidence>
<protein>
    <submittedName>
        <fullName evidence="2">Aspartyl protease family protein</fullName>
    </submittedName>
</protein>
<dbReference type="EMBL" id="JBFWIC010000007">
    <property type="protein sequence ID" value="MEZ0474425.1"/>
    <property type="molecule type" value="Genomic_DNA"/>
</dbReference>
<comment type="caution">
    <text evidence="2">The sequence shown here is derived from an EMBL/GenBank/DDBJ whole genome shotgun (WGS) entry which is preliminary data.</text>
</comment>
<sequence length="473" mass="49419">MPVYPYSTSPLARFRRHGVLLVSLLLCLLLALEPIAMAQAGDAPPLSAVQAETLLADAGKGEVFALEAALPRIADPQLATLAQARIAASRLQDDAALRALAPFFSAQDPDPRHLRIAWSIAADASFAAGDYARAADATGAWQALLATHGDPDDRADDVAQFHGIATQLAAVPPQAVLAFAPEAVATCRDKVGLLRATMAVNGIDQEAVLDTGANLSVVSASTARRLGLRLLEGEASVGSGSRDAVPTRLGVAERLEFAGSTLSNVVFLVLDDAQLEMPVAGGYRIDAILGFPVMRALRRIRFDADGRLTPEPVADGDADGPAGNLRVVGSDLHVDVSVDGIAVPLHLDTGAPRSSLSSRFAQRHASLLQGLPQGRQRVGGAGGATERRIATWPDVRVRLDGRETRLPELTIAIADSADVETRNMGVLGGDVLGAFASFTIDFARMRFELGAPVDEASAPPSVDAPSPVSDAVD</sequence>
<dbReference type="PROSITE" id="PS00141">
    <property type="entry name" value="ASP_PROTEASE"/>
    <property type="match status" value="1"/>
</dbReference>
<accession>A0ABV4HSR9</accession>
<dbReference type="GO" id="GO:0006508">
    <property type="term" value="P:proteolysis"/>
    <property type="evidence" value="ECO:0007669"/>
    <property type="project" value="UniProtKB-KW"/>
</dbReference>
<dbReference type="Proteomes" id="UP001566331">
    <property type="component" value="Unassembled WGS sequence"/>
</dbReference>
<dbReference type="Pfam" id="PF13650">
    <property type="entry name" value="Asp_protease_2"/>
    <property type="match status" value="2"/>
</dbReference>